<organism evidence="1 2">
    <name type="scientific">Hymenobacter jeollabukensis</name>
    <dbReference type="NCBI Taxonomy" id="2025313"/>
    <lineage>
        <taxon>Bacteria</taxon>
        <taxon>Pseudomonadati</taxon>
        <taxon>Bacteroidota</taxon>
        <taxon>Cytophagia</taxon>
        <taxon>Cytophagales</taxon>
        <taxon>Hymenobacteraceae</taxon>
        <taxon>Hymenobacter</taxon>
    </lineage>
</organism>
<reference evidence="1 2" key="1">
    <citation type="submission" date="2019-05" db="EMBL/GenBank/DDBJ databases">
        <title>Hymenobacter edaphi sp. nov., isolated from abandoned arsenic-contaminated farmland soil.</title>
        <authorList>
            <person name="Nie L."/>
        </authorList>
    </citation>
    <scope>NUCLEOTIDE SEQUENCE [LARGE SCALE GENOMIC DNA]</scope>
    <source>
        <strain evidence="1 2">1-3-3-8</strain>
    </source>
</reference>
<dbReference type="RefSeq" id="WP_138081411.1">
    <property type="nucleotide sequence ID" value="NZ_VAJM01000016.1"/>
</dbReference>
<keyword evidence="2" id="KW-1185">Reference proteome</keyword>
<evidence type="ECO:0000313" key="1">
    <source>
        <dbReference type="EMBL" id="TLM88664.1"/>
    </source>
</evidence>
<evidence type="ECO:0000313" key="2">
    <source>
        <dbReference type="Proteomes" id="UP000305517"/>
    </source>
</evidence>
<accession>A0A5R8WJI9</accession>
<name>A0A5R8WJI9_9BACT</name>
<dbReference type="AlphaFoldDB" id="A0A5R8WJI9"/>
<sequence>MTDVYLQSLGFSPLREETRASRPAFERAWRYRHEFQAQDGTSVFIEHPFGIDRCRMSTLEAPLRRQDLLADLALQDRSGLEAALAAFYRAHGGVGDRQPIVVVNHFRPYRRQR</sequence>
<gene>
    <name evidence="1" type="ORF">FDY95_22780</name>
</gene>
<dbReference type="Proteomes" id="UP000305517">
    <property type="component" value="Unassembled WGS sequence"/>
</dbReference>
<proteinExistence type="predicted"/>
<dbReference type="OrthoDB" id="882876at2"/>
<dbReference type="EMBL" id="VAJM01000016">
    <property type="protein sequence ID" value="TLM88664.1"/>
    <property type="molecule type" value="Genomic_DNA"/>
</dbReference>
<comment type="caution">
    <text evidence="1">The sequence shown here is derived from an EMBL/GenBank/DDBJ whole genome shotgun (WGS) entry which is preliminary data.</text>
</comment>
<protein>
    <submittedName>
        <fullName evidence="1">Uncharacterized protein</fullName>
    </submittedName>
</protein>